<dbReference type="NCBIfam" id="TIGR04272">
    <property type="entry name" value="cxxc_cxxc_Mbark"/>
    <property type="match status" value="1"/>
</dbReference>
<proteinExistence type="predicted"/>
<feature type="domain" description="CxxC-x17-CxxC" evidence="2">
    <location>
        <begin position="43"/>
        <end position="76"/>
    </location>
</feature>
<evidence type="ECO:0000313" key="4">
    <source>
        <dbReference type="Proteomes" id="UP000230796"/>
    </source>
</evidence>
<feature type="region of interest" description="Disordered" evidence="1">
    <location>
        <begin position="128"/>
        <end position="186"/>
    </location>
</feature>
<dbReference type="InterPro" id="IPR026363">
    <property type="entry name" value="CxxC-x17-CxxC_dom"/>
</dbReference>
<evidence type="ECO:0000256" key="1">
    <source>
        <dbReference type="SAM" id="MobiDB-lite"/>
    </source>
</evidence>
<feature type="compositionally biased region" description="Basic residues" evidence="1">
    <location>
        <begin position="165"/>
        <end position="186"/>
    </location>
</feature>
<reference evidence="4" key="1">
    <citation type="submission" date="2017-09" db="EMBL/GenBank/DDBJ databases">
        <title>Depth-based differentiation of microbial function through sediment-hosted aquifers and enrichment of novel symbionts in the deep terrestrial subsurface.</title>
        <authorList>
            <person name="Probst A.J."/>
            <person name="Ladd B."/>
            <person name="Jarett J.K."/>
            <person name="Geller-Mcgrath D.E."/>
            <person name="Sieber C.M.K."/>
            <person name="Emerson J.B."/>
            <person name="Anantharaman K."/>
            <person name="Thomas B.C."/>
            <person name="Malmstrom R."/>
            <person name="Stieglmeier M."/>
            <person name="Klingl A."/>
            <person name="Woyke T."/>
            <person name="Ryan C.M."/>
            <person name="Banfield J.F."/>
        </authorList>
    </citation>
    <scope>NUCLEOTIDE SEQUENCE [LARGE SCALE GENOMIC DNA]</scope>
</reference>
<accession>A0A2H0VKY0</accession>
<feature type="compositionally biased region" description="Basic and acidic residues" evidence="1">
    <location>
        <begin position="1"/>
        <end position="31"/>
    </location>
</feature>
<dbReference type="Pfam" id="PF23477">
    <property type="entry name" value="zf_Tbcl_2"/>
    <property type="match status" value="1"/>
</dbReference>
<dbReference type="AlphaFoldDB" id="A0A2H0VKY0"/>
<name>A0A2H0VKY0_9BACT</name>
<organism evidence="3 4">
    <name type="scientific">Candidatus Collierbacteria bacterium CG10_big_fil_rev_8_21_14_0_10_44_9</name>
    <dbReference type="NCBI Taxonomy" id="1974535"/>
    <lineage>
        <taxon>Bacteria</taxon>
        <taxon>Candidatus Collieribacteriota</taxon>
    </lineage>
</organism>
<gene>
    <name evidence="3" type="ORF">COT87_01775</name>
</gene>
<sequence>MGNFNRDRGGRSNDRRGGGGFNRDRGGDRRGGFGGDRGGRPAMHKAVCDACHKDCEVPFKPSGDKPIFCSDCFSKQGGGGDRPRFGGGGGDRRPRFEGGSPASDNSKEILKAIKTLNYKMDELVKALGHTTPSEKTADSYIAPLESSAKKPTKKTGKKKDATLKKVVKAKTPKKKVTAKKPTKKKK</sequence>
<dbReference type="EMBL" id="PFAF01000034">
    <property type="protein sequence ID" value="PIR99009.1"/>
    <property type="molecule type" value="Genomic_DNA"/>
</dbReference>
<comment type="caution">
    <text evidence="3">The sequence shown here is derived from an EMBL/GenBank/DDBJ whole genome shotgun (WGS) entry which is preliminary data.</text>
</comment>
<evidence type="ECO:0000259" key="2">
    <source>
        <dbReference type="Pfam" id="PF23477"/>
    </source>
</evidence>
<dbReference type="Proteomes" id="UP000230796">
    <property type="component" value="Unassembled WGS sequence"/>
</dbReference>
<feature type="region of interest" description="Disordered" evidence="1">
    <location>
        <begin position="1"/>
        <end position="41"/>
    </location>
</feature>
<evidence type="ECO:0000313" key="3">
    <source>
        <dbReference type="EMBL" id="PIR99009.1"/>
    </source>
</evidence>
<protein>
    <recommendedName>
        <fullName evidence="2">CxxC-x17-CxxC domain-containing protein</fullName>
    </recommendedName>
</protein>
<feature type="region of interest" description="Disordered" evidence="1">
    <location>
        <begin position="71"/>
        <end position="107"/>
    </location>
</feature>
<feature type="compositionally biased region" description="Gly residues" evidence="1">
    <location>
        <begin position="76"/>
        <end position="89"/>
    </location>
</feature>